<feature type="domain" description="Dienelactone hydrolase" evidence="1">
    <location>
        <begin position="4"/>
        <end position="193"/>
    </location>
</feature>
<name>A0A2I2L277_9ACTN</name>
<dbReference type="PANTHER" id="PTHR46623:SF6">
    <property type="entry name" value="ALPHA_BETA-HYDROLASES SUPERFAMILY PROTEIN"/>
    <property type="match status" value="1"/>
</dbReference>
<keyword evidence="3" id="KW-1185">Reference proteome</keyword>
<dbReference type="RefSeq" id="WP_101836280.1">
    <property type="nucleotide sequence ID" value="NZ_FZMO01000558.1"/>
</dbReference>
<dbReference type="InterPro" id="IPR051049">
    <property type="entry name" value="Dienelactone_hydrolase-like"/>
</dbReference>
<proteinExistence type="predicted"/>
<dbReference type="AlphaFoldDB" id="A0A2I2L277"/>
<dbReference type="GO" id="GO:0016787">
    <property type="term" value="F:hydrolase activity"/>
    <property type="evidence" value="ECO:0007669"/>
    <property type="project" value="InterPro"/>
</dbReference>
<gene>
    <name evidence="2" type="ORF">FRACA_90008</name>
</gene>
<dbReference type="PANTHER" id="PTHR46623">
    <property type="entry name" value="CARBOXYMETHYLENEBUTENOLIDASE-RELATED"/>
    <property type="match status" value="1"/>
</dbReference>
<dbReference type="InterPro" id="IPR029058">
    <property type="entry name" value="AB_hydrolase_fold"/>
</dbReference>
<organism evidence="2 3">
    <name type="scientific">Frankia canadensis</name>
    <dbReference type="NCBI Taxonomy" id="1836972"/>
    <lineage>
        <taxon>Bacteria</taxon>
        <taxon>Bacillati</taxon>
        <taxon>Actinomycetota</taxon>
        <taxon>Actinomycetes</taxon>
        <taxon>Frankiales</taxon>
        <taxon>Frankiaceae</taxon>
        <taxon>Frankia</taxon>
    </lineage>
</organism>
<dbReference type="EMBL" id="FZMO01000558">
    <property type="protein sequence ID" value="SNQ52005.1"/>
    <property type="molecule type" value="Genomic_DNA"/>
</dbReference>
<dbReference type="SUPFAM" id="SSF53474">
    <property type="entry name" value="alpha/beta-Hydrolases"/>
    <property type="match status" value="1"/>
</dbReference>
<dbReference type="Proteomes" id="UP000234331">
    <property type="component" value="Unassembled WGS sequence"/>
</dbReference>
<evidence type="ECO:0000259" key="1">
    <source>
        <dbReference type="Pfam" id="PF01738"/>
    </source>
</evidence>
<accession>A0A2I2L277</accession>
<evidence type="ECO:0000313" key="2">
    <source>
        <dbReference type="EMBL" id="SNQ52005.1"/>
    </source>
</evidence>
<dbReference type="InterPro" id="IPR002925">
    <property type="entry name" value="Dienelactn_hydro"/>
</dbReference>
<evidence type="ECO:0000313" key="3">
    <source>
        <dbReference type="Proteomes" id="UP000234331"/>
    </source>
</evidence>
<sequence length="198" mass="21458">MAEIVVFHSVLGVRSGVTEVSERMRFAGHVVHVPDLYNGKVFDDYPSAFQWIESIGGVPELVNRTQAAVAGMSRELVYVGFSNGGLSAELLAATRPGARGAVLMHAAAPLAAFGASEWPVTVPVQVHYAVEDPFRHEDALDAFGAAVRASGAGYDFFEYDVSGHLFTDPSLPDEYDKEATELITERILAYLERIDRVG</sequence>
<dbReference type="Gene3D" id="3.40.50.1820">
    <property type="entry name" value="alpha/beta hydrolase"/>
    <property type="match status" value="1"/>
</dbReference>
<dbReference type="Pfam" id="PF01738">
    <property type="entry name" value="DLH"/>
    <property type="match status" value="1"/>
</dbReference>
<dbReference type="OrthoDB" id="2834584at2"/>
<protein>
    <recommendedName>
        <fullName evidence="1">Dienelactone hydrolase domain-containing protein</fullName>
    </recommendedName>
</protein>
<reference evidence="2 3" key="1">
    <citation type="submission" date="2017-06" db="EMBL/GenBank/DDBJ databases">
        <authorList>
            <person name="Kim H.J."/>
            <person name="Triplett B.A."/>
        </authorList>
    </citation>
    <scope>NUCLEOTIDE SEQUENCE [LARGE SCALE GENOMIC DNA]</scope>
    <source>
        <strain evidence="2">FRACA_ARgP5</strain>
    </source>
</reference>